<organism evidence="2">
    <name type="scientific">Triticum aestivum</name>
    <name type="common">Wheat</name>
    <dbReference type="NCBI Taxonomy" id="4565"/>
    <lineage>
        <taxon>Eukaryota</taxon>
        <taxon>Viridiplantae</taxon>
        <taxon>Streptophyta</taxon>
        <taxon>Embryophyta</taxon>
        <taxon>Tracheophyta</taxon>
        <taxon>Spermatophyta</taxon>
        <taxon>Magnoliopsida</taxon>
        <taxon>Liliopsida</taxon>
        <taxon>Poales</taxon>
        <taxon>Poaceae</taxon>
        <taxon>BOP clade</taxon>
        <taxon>Pooideae</taxon>
        <taxon>Triticodae</taxon>
        <taxon>Triticeae</taxon>
        <taxon>Triticinae</taxon>
        <taxon>Triticum</taxon>
    </lineage>
</organism>
<dbReference type="Proteomes" id="UP000019116">
    <property type="component" value="Chromosome 2D"/>
</dbReference>
<dbReference type="OrthoDB" id="687234at2759"/>
<dbReference type="Gramene" id="TraesCAD_scaffold_015298_01G000100.1">
    <property type="protein sequence ID" value="TraesCAD_scaffold_015298_01G000100.1"/>
    <property type="gene ID" value="TraesCAD_scaffold_015298_01G000100"/>
</dbReference>
<dbReference type="AlphaFoldDB" id="A0A3B6DQ59"/>
<dbReference type="Gramene" id="TraesLAC2D03G01236730.1">
    <property type="protein sequence ID" value="TraesLAC2D03G01236730.1.CDS1"/>
    <property type="gene ID" value="TraesLAC2D03G01236730"/>
</dbReference>
<evidence type="ECO:0000256" key="1">
    <source>
        <dbReference type="SAM" id="MobiDB-lite"/>
    </source>
</evidence>
<dbReference type="Gramene" id="TraesJAG2D03G01293670.1">
    <property type="protein sequence ID" value="TraesJAG2D03G01293670.1.CDS1"/>
    <property type="gene ID" value="TraesJAG2D03G01293670"/>
</dbReference>
<dbReference type="Gramene" id="TraesROB_scaffold_004910_01G000900.1">
    <property type="protein sequence ID" value="TraesROB_scaffold_004910_01G000900.1"/>
    <property type="gene ID" value="TraesROB_scaffold_004910_01G000900"/>
</dbReference>
<proteinExistence type="predicted"/>
<dbReference type="Gramene" id="TraesCS2D03G1184100.1">
    <property type="protein sequence ID" value="TraesCS2D03G1184100.1.CDS1"/>
    <property type="gene ID" value="TraesCS2D03G1184100"/>
</dbReference>
<feature type="region of interest" description="Disordered" evidence="1">
    <location>
        <begin position="1"/>
        <end position="21"/>
    </location>
</feature>
<dbReference type="Gramene" id="TraesSYM2D03G01303410.1">
    <property type="protein sequence ID" value="TraesSYM2D03G01303410.1.CDS1"/>
    <property type="gene ID" value="TraesSYM2D03G01303410"/>
</dbReference>
<dbReference type="Gramene" id="TraesARI2D03G01304550.1">
    <property type="protein sequence ID" value="TraesARI2D03G01304550.1.CDS1"/>
    <property type="gene ID" value="TraesARI2D03G01304550"/>
</dbReference>
<accession>A0A3B6DQ59</accession>
<reference evidence="2" key="1">
    <citation type="submission" date="2018-08" db="EMBL/GenBank/DDBJ databases">
        <authorList>
            <person name="Rossello M."/>
        </authorList>
    </citation>
    <scope>NUCLEOTIDE SEQUENCE [LARGE SCALE GENOMIC DNA]</scope>
    <source>
        <strain evidence="2">cv. Chinese Spring</strain>
    </source>
</reference>
<keyword evidence="3" id="KW-1185">Reference proteome</keyword>
<sequence>MAADEELTSKGMAGHEGCHQNCSVEKCSSTGGRCATKRKAEEAAAAGEECPLKVCKVEAAPEVAADSLKPAVEAVREKRLTRLPQEEVDWTLAHVVDGPVSHHYKSLKRQNPSLLPSPEEQMDRYKVDLYNGARALYAVRERFAKFQALVRAEYEKRGYVEVDDDFLARRAHLRAYNDVLRAEVMKYVAHLVDTGELLVAPRQE</sequence>
<dbReference type="Gramene" id="TraesJUL2D03G01296160.1">
    <property type="protein sequence ID" value="TraesJUL2D03G01296160.1.CDS1"/>
    <property type="gene ID" value="TraesJUL2D03G01296160"/>
</dbReference>
<name>A0A3B6DQ59_WHEAT</name>
<dbReference type="Gramene" id="TraesWEE_scaffold_004948_01G000700.1">
    <property type="protein sequence ID" value="TraesWEE_scaffold_004948_01G000700.1"/>
    <property type="gene ID" value="TraesWEE_scaffold_004948_01G000700"/>
</dbReference>
<protein>
    <submittedName>
        <fullName evidence="2">Uncharacterized protein</fullName>
    </submittedName>
</protein>
<dbReference type="EnsemblPlants" id="TraesCS2D02G531200.1">
    <property type="protein sequence ID" value="TraesCS2D02G531200.1.cds1"/>
    <property type="gene ID" value="TraesCS2D02G531200"/>
</dbReference>
<dbReference type="Gramene" id="TraesMAC2D03G01283250.1">
    <property type="protein sequence ID" value="TraesMAC2D03G01283250.1.CDS1"/>
    <property type="gene ID" value="TraesMAC2D03G01283250"/>
</dbReference>
<dbReference type="Gramene" id="TraesCLE_scaffold_010815_01G000100.1">
    <property type="protein sequence ID" value="TraesCLE_scaffold_010815_01G000100.1"/>
    <property type="gene ID" value="TraesCLE_scaffold_010815_01G000100"/>
</dbReference>
<reference evidence="2" key="2">
    <citation type="submission" date="2018-10" db="UniProtKB">
        <authorList>
            <consortium name="EnsemblPlants"/>
        </authorList>
    </citation>
    <scope>IDENTIFICATION</scope>
</reference>
<dbReference type="OMA" id="GPVSHHY"/>
<evidence type="ECO:0000313" key="2">
    <source>
        <dbReference type="EnsemblPlants" id="TraesCS2D02G531200.1.cds1"/>
    </source>
</evidence>
<dbReference type="PANTHER" id="PTHR35166:SF6">
    <property type="entry name" value="PROTEIN-RELATED"/>
    <property type="match status" value="1"/>
</dbReference>
<evidence type="ECO:0000313" key="3">
    <source>
        <dbReference type="Proteomes" id="UP000019116"/>
    </source>
</evidence>
<dbReference type="PANTHER" id="PTHR35166">
    <property type="entry name" value="OS05G0193700 PROTEIN-RELATED"/>
    <property type="match status" value="1"/>
</dbReference>
<dbReference type="Gramene" id="TraesCS2D02G531200.1">
    <property type="protein sequence ID" value="TraesCS2D02G531200.1.cds1"/>
    <property type="gene ID" value="TraesCS2D02G531200"/>
</dbReference>
<dbReference type="Gramene" id="TraesSTA2D03G01273800.1">
    <property type="protein sequence ID" value="TraesSTA2D03G01273800.1.CDS1"/>
    <property type="gene ID" value="TraesSTA2D03G01273800"/>
</dbReference>